<dbReference type="InterPro" id="IPR027277">
    <property type="entry name" value="NadC/ModD"/>
</dbReference>
<keyword evidence="4 5" id="KW-0808">Transferase</keyword>
<reference evidence="9" key="1">
    <citation type="submission" date="2016-09" db="EMBL/GenBank/DDBJ databases">
        <title>Comparative genomics of the Campylobacter concisus group.</title>
        <authorList>
            <person name="Miller W.G."/>
            <person name="Yee E."/>
            <person name="Chapman M.H."/>
            <person name="Huynh S."/>
            <person name="Bono J.L."/>
            <person name="On S.L.W."/>
            <person name="StLeger J."/>
            <person name="Foster G."/>
            <person name="Parker C.T."/>
        </authorList>
    </citation>
    <scope>NUCLEOTIDE SEQUENCE [LARGE SCALE GENOMIC DNA]</scope>
    <source>
        <strain evidence="9">RM18021</strain>
    </source>
</reference>
<name>A0A1S6U922_9BACT</name>
<dbReference type="Pfam" id="PF01729">
    <property type="entry name" value="QRPTase_C"/>
    <property type="match status" value="1"/>
</dbReference>
<dbReference type="GO" id="GO:0004514">
    <property type="term" value="F:nicotinate-nucleotide diphosphorylase (carboxylating) activity"/>
    <property type="evidence" value="ECO:0007669"/>
    <property type="project" value="InterPro"/>
</dbReference>
<dbReference type="GeneID" id="56566960"/>
<evidence type="ECO:0000256" key="2">
    <source>
        <dbReference type="ARBA" id="ARBA00019205"/>
    </source>
</evidence>
<evidence type="ECO:0000313" key="8">
    <source>
        <dbReference type="EMBL" id="AQW88162.1"/>
    </source>
</evidence>
<dbReference type="AlphaFoldDB" id="A0A1S6U922"/>
<dbReference type="SUPFAM" id="SSF54675">
    <property type="entry name" value="Nicotinate/Quinolinate PRTase N-terminal domain-like"/>
    <property type="match status" value="1"/>
</dbReference>
<proteinExistence type="inferred from homology"/>
<dbReference type="Gene3D" id="3.90.1170.20">
    <property type="entry name" value="Quinolinate phosphoribosyl transferase, N-terminal domain"/>
    <property type="match status" value="1"/>
</dbReference>
<dbReference type="PANTHER" id="PTHR32179">
    <property type="entry name" value="NICOTINATE-NUCLEOTIDE PYROPHOSPHORYLASE [CARBOXYLATING]"/>
    <property type="match status" value="1"/>
</dbReference>
<evidence type="ECO:0000256" key="1">
    <source>
        <dbReference type="ARBA" id="ARBA00009400"/>
    </source>
</evidence>
<evidence type="ECO:0000259" key="7">
    <source>
        <dbReference type="Pfam" id="PF02749"/>
    </source>
</evidence>
<accession>A0A1S6U922</accession>
<keyword evidence="3 5" id="KW-0328">Glycosyltransferase</keyword>
<feature type="domain" description="Quinolinate phosphoribosyl transferase C-terminal" evidence="6">
    <location>
        <begin position="104"/>
        <end position="265"/>
    </location>
</feature>
<evidence type="ECO:0000313" key="9">
    <source>
        <dbReference type="Proteomes" id="UP000190868"/>
    </source>
</evidence>
<dbReference type="SUPFAM" id="SSF51690">
    <property type="entry name" value="Nicotinate/Quinolinate PRTase C-terminal domain-like"/>
    <property type="match status" value="1"/>
</dbReference>
<dbReference type="EMBL" id="CP017258">
    <property type="protein sequence ID" value="AQW88162.1"/>
    <property type="molecule type" value="Genomic_DNA"/>
</dbReference>
<dbReference type="NCBIfam" id="TIGR01334">
    <property type="entry name" value="modD"/>
    <property type="match status" value="1"/>
</dbReference>
<keyword evidence="9" id="KW-1185">Reference proteome</keyword>
<sequence length="277" mass="31790">MTNLDDYIFSDVGFEDLTTSLQSDDEFYDKYVTLKIYTRERLILSGVLMALDIAKKFNCEVLKIGKNSDIFMPKDEIFSIKGRYFDIHKAWKLIQVLFEYSCKISTYTYDMVSQIKKANANCALLTTRKTFPFSKELCVQAVLSGGGNIHRFGLFDSVLFFDNHIKFYKNFNEFCEKIKIFKIKMPEKKIMVECGDFDDFKLLLSYDPDVIQCDKFSLKQLQDCLSLRDKSHKNINITASGGINLDNCFDYAKIGIDGIVTSAPYTQGVVNLGCEII</sequence>
<dbReference type="InterPro" id="IPR036068">
    <property type="entry name" value="Nicotinate_pribotase-like_C"/>
</dbReference>
<dbReference type="Gene3D" id="3.20.20.70">
    <property type="entry name" value="Aldolase class I"/>
    <property type="match status" value="1"/>
</dbReference>
<dbReference type="RefSeq" id="WP_226995910.1">
    <property type="nucleotide sequence ID" value="NZ_CP017018.1"/>
</dbReference>
<dbReference type="Proteomes" id="UP000190868">
    <property type="component" value="Chromosome"/>
</dbReference>
<dbReference type="PIRSF" id="PIRSF006250">
    <property type="entry name" value="NadC_ModD"/>
    <property type="match status" value="1"/>
</dbReference>
<dbReference type="PANTHER" id="PTHR32179:SF4">
    <property type="entry name" value="PYROPHOSPHORYLASE MODD-RELATED"/>
    <property type="match status" value="1"/>
</dbReference>
<evidence type="ECO:0000256" key="3">
    <source>
        <dbReference type="ARBA" id="ARBA00022676"/>
    </source>
</evidence>
<dbReference type="Pfam" id="PF02749">
    <property type="entry name" value="QRPTase_N"/>
    <property type="match status" value="1"/>
</dbReference>
<evidence type="ECO:0000256" key="4">
    <source>
        <dbReference type="ARBA" id="ARBA00022679"/>
    </source>
</evidence>
<feature type="domain" description="Quinolinate phosphoribosyl transferase N-terminal" evidence="7">
    <location>
        <begin position="28"/>
        <end position="102"/>
    </location>
</feature>
<dbReference type="FunFam" id="3.20.20.70:FF:000030">
    <property type="entry name" value="Nicotinate-nucleotide pyrophosphorylase, carboxylating"/>
    <property type="match status" value="1"/>
</dbReference>
<dbReference type="GO" id="GO:0009435">
    <property type="term" value="P:NAD+ biosynthetic process"/>
    <property type="evidence" value="ECO:0007669"/>
    <property type="project" value="InterPro"/>
</dbReference>
<gene>
    <name evidence="8" type="primary">modD</name>
    <name evidence="8" type="ORF">CPIN18021_1369</name>
</gene>
<dbReference type="InterPro" id="IPR037128">
    <property type="entry name" value="Quinolinate_PRibosylTase_N_sf"/>
</dbReference>
<evidence type="ECO:0000259" key="6">
    <source>
        <dbReference type="Pfam" id="PF01729"/>
    </source>
</evidence>
<dbReference type="InterPro" id="IPR006242">
    <property type="entry name" value="ModD"/>
</dbReference>
<protein>
    <recommendedName>
        <fullName evidence="2">Putative pyrophosphorylase ModD</fullName>
    </recommendedName>
</protein>
<dbReference type="InterPro" id="IPR022412">
    <property type="entry name" value="Quinolinate_PRibosylTrfase_N"/>
</dbReference>
<dbReference type="InterPro" id="IPR002638">
    <property type="entry name" value="Quinolinate_PRibosylTrfase_C"/>
</dbReference>
<dbReference type="GO" id="GO:0034213">
    <property type="term" value="P:quinolinate catabolic process"/>
    <property type="evidence" value="ECO:0007669"/>
    <property type="project" value="TreeGrafter"/>
</dbReference>
<organism evidence="8 9">
    <name type="scientific">Campylobacter pinnipediorum subsp. caledonicus</name>
    <dbReference type="NCBI Taxonomy" id="1874362"/>
    <lineage>
        <taxon>Bacteria</taxon>
        <taxon>Pseudomonadati</taxon>
        <taxon>Campylobacterota</taxon>
        <taxon>Epsilonproteobacteria</taxon>
        <taxon>Campylobacterales</taxon>
        <taxon>Campylobacteraceae</taxon>
        <taxon>Campylobacter</taxon>
    </lineage>
</organism>
<dbReference type="GO" id="GO:0005737">
    <property type="term" value="C:cytoplasm"/>
    <property type="evidence" value="ECO:0007669"/>
    <property type="project" value="TreeGrafter"/>
</dbReference>
<evidence type="ECO:0000256" key="5">
    <source>
        <dbReference type="PIRNR" id="PIRNR006250"/>
    </source>
</evidence>
<dbReference type="InterPro" id="IPR013785">
    <property type="entry name" value="Aldolase_TIM"/>
</dbReference>
<comment type="similarity">
    <text evidence="1 5">Belongs to the NadC/ModD family.</text>
</comment>
<dbReference type="KEGG" id="cpin:CPIN18020_1320"/>